<organism evidence="2 3">
    <name type="scientific">Noviherbaspirillum suwonense</name>
    <dbReference type="NCBI Taxonomy" id="1224511"/>
    <lineage>
        <taxon>Bacteria</taxon>
        <taxon>Pseudomonadati</taxon>
        <taxon>Pseudomonadota</taxon>
        <taxon>Betaproteobacteria</taxon>
        <taxon>Burkholderiales</taxon>
        <taxon>Oxalobacteraceae</taxon>
        <taxon>Noviherbaspirillum</taxon>
    </lineage>
</organism>
<name>A0ABY1QP89_9BURK</name>
<accession>A0ABY1QP89</accession>
<dbReference type="InterPro" id="IPR050483">
    <property type="entry name" value="CoA-transferase_III_domain"/>
</dbReference>
<dbReference type="Proteomes" id="UP001158049">
    <property type="component" value="Unassembled WGS sequence"/>
</dbReference>
<comment type="caution">
    <text evidence="2">The sequence shown here is derived from an EMBL/GenBank/DDBJ whole genome shotgun (WGS) entry which is preliminary data.</text>
</comment>
<dbReference type="InterPro" id="IPR003673">
    <property type="entry name" value="CoA-Trfase_fam_III"/>
</dbReference>
<reference evidence="2 3" key="1">
    <citation type="submission" date="2017-05" db="EMBL/GenBank/DDBJ databases">
        <authorList>
            <person name="Varghese N."/>
            <person name="Submissions S."/>
        </authorList>
    </citation>
    <scope>NUCLEOTIDE SEQUENCE [LARGE SCALE GENOMIC DNA]</scope>
    <source>
        <strain evidence="2 3">DSM 26001</strain>
    </source>
</reference>
<dbReference type="EMBL" id="FXUL01000024">
    <property type="protein sequence ID" value="SMP76305.1"/>
    <property type="molecule type" value="Genomic_DNA"/>
</dbReference>
<proteinExistence type="predicted"/>
<dbReference type="Gene3D" id="3.40.50.10540">
    <property type="entry name" value="Crotonobetainyl-coa:carnitine coa-transferase, domain 1"/>
    <property type="match status" value="1"/>
</dbReference>
<dbReference type="InterPro" id="IPR023606">
    <property type="entry name" value="CoA-Trfase_III_dom_1_sf"/>
</dbReference>
<evidence type="ECO:0000313" key="2">
    <source>
        <dbReference type="EMBL" id="SMP76305.1"/>
    </source>
</evidence>
<sequence>MVRIFDRDHSMTPFDFLPISDSSDGMRMLEGITVIDLTTSIAGPYATQLLADLGATVIKVEKQHGGDDARAWGPPFLHGESLWFLSVNRNKQSVTLDISCERGRAVLDQLIAGADVLVVNLGASAQERLGIGYARLAALNPALIHASLTGFGLLGARRDLPCYDLIAEGYSGVMDLTGEPENAPQKIGTPAADLLAGQDAAMAVLAALIERQRTGRGKRIDISMVRSMTRFMAPRIVPYLGAGEAVTRSGGRDSVIAIYQVFQAADLPLTLGLGNDVIWRRFWSAVGEPDYGNDPRFASNQQRREHRAEIVERIAAIIARRSRREWLELLGAQRIPAGPINRVDEVVQDPELLEEGLFYAARTAGGMVPQLGLGIGFDGKTQVHRSPPPALGEHTATVLQGRLGMSAEAVRALRNDGII</sequence>
<gene>
    <name evidence="2" type="ORF">SAMN06295970_12418</name>
</gene>
<dbReference type="InterPro" id="IPR044855">
    <property type="entry name" value="CoA-Trfase_III_dom3_sf"/>
</dbReference>
<dbReference type="Gene3D" id="3.30.1540.10">
    <property type="entry name" value="formyl-coa transferase, domain 3"/>
    <property type="match status" value="1"/>
</dbReference>
<keyword evidence="3" id="KW-1185">Reference proteome</keyword>
<keyword evidence="1" id="KW-0808">Transferase</keyword>
<dbReference type="PANTHER" id="PTHR48207:SF3">
    <property type="entry name" value="SUCCINATE--HYDROXYMETHYLGLUTARATE COA-TRANSFERASE"/>
    <property type="match status" value="1"/>
</dbReference>
<evidence type="ECO:0000256" key="1">
    <source>
        <dbReference type="ARBA" id="ARBA00022679"/>
    </source>
</evidence>
<dbReference type="SUPFAM" id="SSF89796">
    <property type="entry name" value="CoA-transferase family III (CaiB/BaiF)"/>
    <property type="match status" value="1"/>
</dbReference>
<protein>
    <submittedName>
        <fullName evidence="2">Crotonobetainyl-CoA:carnitine CoA-transferase CaiB</fullName>
    </submittedName>
</protein>
<dbReference type="PANTHER" id="PTHR48207">
    <property type="entry name" value="SUCCINATE--HYDROXYMETHYLGLUTARATE COA-TRANSFERASE"/>
    <property type="match status" value="1"/>
</dbReference>
<dbReference type="Pfam" id="PF02515">
    <property type="entry name" value="CoA_transf_3"/>
    <property type="match status" value="1"/>
</dbReference>
<evidence type="ECO:0000313" key="3">
    <source>
        <dbReference type="Proteomes" id="UP001158049"/>
    </source>
</evidence>